<keyword evidence="2" id="KW-1185">Reference proteome</keyword>
<protein>
    <submittedName>
        <fullName evidence="1">Adenylate kinase</fullName>
    </submittedName>
</protein>
<dbReference type="InterPro" id="IPR052922">
    <property type="entry name" value="Cytidylate_Kinase-2"/>
</dbReference>
<dbReference type="AlphaFoldDB" id="A0A5A7S0L1"/>
<name>A0A5A7S0L1_9NOCA</name>
<organism evidence="1 2">
    <name type="scientific">Antrihabitans cavernicola</name>
    <dbReference type="NCBI Taxonomy" id="2495913"/>
    <lineage>
        <taxon>Bacteria</taxon>
        <taxon>Bacillati</taxon>
        <taxon>Actinomycetota</taxon>
        <taxon>Actinomycetes</taxon>
        <taxon>Mycobacteriales</taxon>
        <taxon>Nocardiaceae</taxon>
        <taxon>Antrihabitans</taxon>
    </lineage>
</organism>
<keyword evidence="1" id="KW-0418">Kinase</keyword>
<dbReference type="SUPFAM" id="SSF52540">
    <property type="entry name" value="P-loop containing nucleoside triphosphate hydrolases"/>
    <property type="match status" value="1"/>
</dbReference>
<proteinExistence type="predicted"/>
<evidence type="ECO:0000313" key="2">
    <source>
        <dbReference type="Proteomes" id="UP000322244"/>
    </source>
</evidence>
<reference evidence="1 2" key="1">
    <citation type="submission" date="2019-07" db="EMBL/GenBank/DDBJ databases">
        <title>Rhodococcus cavernicolus sp. nov., isolated from a cave.</title>
        <authorList>
            <person name="Lee S.D."/>
        </authorList>
    </citation>
    <scope>NUCLEOTIDE SEQUENCE [LARGE SCALE GENOMIC DNA]</scope>
    <source>
        <strain evidence="1 2">C1-24</strain>
    </source>
</reference>
<dbReference type="EMBL" id="VLNY01000031">
    <property type="protein sequence ID" value="KAA0016075.1"/>
    <property type="molecule type" value="Genomic_DNA"/>
</dbReference>
<accession>A0A5A7S0L1</accession>
<comment type="caution">
    <text evidence="1">The sequence shown here is derived from an EMBL/GenBank/DDBJ whole genome shotgun (WGS) entry which is preliminary data.</text>
</comment>
<dbReference type="GO" id="GO:0016301">
    <property type="term" value="F:kinase activity"/>
    <property type="evidence" value="ECO:0007669"/>
    <property type="project" value="UniProtKB-KW"/>
</dbReference>
<dbReference type="PANTHER" id="PTHR37816">
    <property type="entry name" value="YALI0E33011P"/>
    <property type="match status" value="1"/>
</dbReference>
<gene>
    <name evidence="1" type="ORF">FOY51_26750</name>
</gene>
<keyword evidence="1" id="KW-0808">Transferase</keyword>
<dbReference type="PANTHER" id="PTHR37816:SF1">
    <property type="entry name" value="TOXIN"/>
    <property type="match status" value="1"/>
</dbReference>
<dbReference type="RefSeq" id="WP_149433316.1">
    <property type="nucleotide sequence ID" value="NZ_VLNY01000031.1"/>
</dbReference>
<dbReference type="Gene3D" id="3.40.50.300">
    <property type="entry name" value="P-loop containing nucleotide triphosphate hydrolases"/>
    <property type="match status" value="1"/>
</dbReference>
<dbReference type="OrthoDB" id="3199600at2"/>
<dbReference type="Proteomes" id="UP000322244">
    <property type="component" value="Unassembled WGS sequence"/>
</dbReference>
<evidence type="ECO:0000313" key="1">
    <source>
        <dbReference type="EMBL" id="KAA0016075.1"/>
    </source>
</evidence>
<dbReference type="InterPro" id="IPR027417">
    <property type="entry name" value="P-loop_NTPase"/>
</dbReference>
<sequence length="198" mass="22763">MTASYELFVQSLAHRATDVRIVVAGISGVGKSTLAGEISRKIDVEVVELDALHHGPNWQPRLTFQSEAMALIGRPSWIVDSSGYPQITDALWERATHIIWLDLPRHVVFWRLAIRSIARTARRTELWNGNRESLRQWFTADHPLWTAMRRYDGRRKFVSEHIGAKRTPFDLAHITSRRAGNDFSAQLDYELEFGQRVD</sequence>